<sequence>MNISTLIIGSVLVIASATAASATDMSKNWACSTNASAATTEEEKSAEVRSDNSASSALGAFSAAAQNCRDCTKITCEVAN</sequence>
<dbReference type="EMBL" id="LNYB01000085">
    <property type="protein sequence ID" value="KTC94992.1"/>
    <property type="molecule type" value="Genomic_DNA"/>
</dbReference>
<evidence type="ECO:0000313" key="3">
    <source>
        <dbReference type="EMBL" id="SPX61036.1"/>
    </source>
</evidence>
<reference evidence="2 4" key="1">
    <citation type="submission" date="2015-11" db="EMBL/GenBank/DDBJ databases">
        <title>Genomic analysis of 38 Legionella species identifies large and diverse effector repertoires.</title>
        <authorList>
            <person name="Burstein D."/>
            <person name="Amaro F."/>
            <person name="Zusman T."/>
            <person name="Lifshitz Z."/>
            <person name="Cohen O."/>
            <person name="Gilbert J.A."/>
            <person name="Pupko T."/>
            <person name="Shuman H.A."/>
            <person name="Segal G."/>
        </authorList>
    </citation>
    <scope>NUCLEOTIDE SEQUENCE [LARGE SCALE GENOMIC DNA]</scope>
    <source>
        <strain evidence="2 4">WO-44C</strain>
    </source>
</reference>
<accession>A0A0W0THD9</accession>
<dbReference type="AlphaFoldDB" id="A0A0W0THD9"/>
<organism evidence="2 4">
    <name type="scientific">Legionella feeleii</name>
    <dbReference type="NCBI Taxonomy" id="453"/>
    <lineage>
        <taxon>Bacteria</taxon>
        <taxon>Pseudomonadati</taxon>
        <taxon>Pseudomonadota</taxon>
        <taxon>Gammaproteobacteria</taxon>
        <taxon>Legionellales</taxon>
        <taxon>Legionellaceae</taxon>
        <taxon>Legionella</taxon>
    </lineage>
</organism>
<protein>
    <submittedName>
        <fullName evidence="2">Uncharacterized protein</fullName>
    </submittedName>
</protein>
<dbReference type="PATRIC" id="fig|453.4.peg.2909"/>
<evidence type="ECO:0000256" key="1">
    <source>
        <dbReference type="SAM" id="SignalP"/>
    </source>
</evidence>
<dbReference type="Proteomes" id="UP000054698">
    <property type="component" value="Unassembled WGS sequence"/>
</dbReference>
<proteinExistence type="predicted"/>
<dbReference type="EMBL" id="UASS01000015">
    <property type="protein sequence ID" value="SPX61036.1"/>
    <property type="molecule type" value="Genomic_DNA"/>
</dbReference>
<keyword evidence="4" id="KW-1185">Reference proteome</keyword>
<evidence type="ECO:0000313" key="5">
    <source>
        <dbReference type="Proteomes" id="UP000251942"/>
    </source>
</evidence>
<evidence type="ECO:0000313" key="4">
    <source>
        <dbReference type="Proteomes" id="UP000054698"/>
    </source>
</evidence>
<reference evidence="3 5" key="2">
    <citation type="submission" date="2018-06" db="EMBL/GenBank/DDBJ databases">
        <authorList>
            <consortium name="Pathogen Informatics"/>
            <person name="Doyle S."/>
        </authorList>
    </citation>
    <scope>NUCLEOTIDE SEQUENCE [LARGE SCALE GENOMIC DNA]</scope>
    <source>
        <strain evidence="3 5">NCTC12022</strain>
    </source>
</reference>
<keyword evidence="1" id="KW-0732">Signal</keyword>
<feature type="signal peptide" evidence="1">
    <location>
        <begin position="1"/>
        <end position="22"/>
    </location>
</feature>
<evidence type="ECO:0000313" key="2">
    <source>
        <dbReference type="EMBL" id="KTC94992.1"/>
    </source>
</evidence>
<feature type="chain" id="PRO_5036299208" evidence="1">
    <location>
        <begin position="23"/>
        <end position="80"/>
    </location>
</feature>
<gene>
    <name evidence="2" type="ORF">Lfee_2656</name>
    <name evidence="3" type="ORF">NCTC12022_01774</name>
</gene>
<name>A0A0W0THD9_9GAMM</name>
<dbReference type="Proteomes" id="UP000251942">
    <property type="component" value="Unassembled WGS sequence"/>
</dbReference>